<dbReference type="EMBL" id="RCBY01000095">
    <property type="protein sequence ID" value="RQH39572.1"/>
    <property type="molecule type" value="Genomic_DNA"/>
</dbReference>
<evidence type="ECO:0000313" key="2">
    <source>
        <dbReference type="EMBL" id="RQH39572.1"/>
    </source>
</evidence>
<dbReference type="InterPro" id="IPR011990">
    <property type="entry name" value="TPR-like_helical_dom_sf"/>
</dbReference>
<comment type="caution">
    <text evidence="2">The sequence shown here is derived from an EMBL/GenBank/DDBJ whole genome shotgun (WGS) entry which is preliminary data.</text>
</comment>
<name>A0A3N6PJ50_9CYAN</name>
<organism evidence="2 3">
    <name type="scientific">Okeania hirsuta</name>
    <dbReference type="NCBI Taxonomy" id="1458930"/>
    <lineage>
        <taxon>Bacteria</taxon>
        <taxon>Bacillati</taxon>
        <taxon>Cyanobacteriota</taxon>
        <taxon>Cyanophyceae</taxon>
        <taxon>Oscillatoriophycideae</taxon>
        <taxon>Oscillatoriales</taxon>
        <taxon>Microcoleaceae</taxon>
        <taxon>Okeania</taxon>
    </lineage>
</organism>
<dbReference type="Proteomes" id="UP000269154">
    <property type="component" value="Unassembled WGS sequence"/>
</dbReference>
<gene>
    <name evidence="2" type="ORF">D5R40_17145</name>
</gene>
<feature type="repeat" description="TPR" evidence="1">
    <location>
        <begin position="59"/>
        <end position="92"/>
    </location>
</feature>
<dbReference type="AlphaFoldDB" id="A0A3N6PJ50"/>
<evidence type="ECO:0000313" key="3">
    <source>
        <dbReference type="Proteomes" id="UP000269154"/>
    </source>
</evidence>
<dbReference type="PROSITE" id="PS50005">
    <property type="entry name" value="TPR"/>
    <property type="match status" value="1"/>
</dbReference>
<keyword evidence="3" id="KW-1185">Reference proteome</keyword>
<dbReference type="Gene3D" id="1.25.40.10">
    <property type="entry name" value="Tetratricopeptide repeat domain"/>
    <property type="match status" value="1"/>
</dbReference>
<protein>
    <submittedName>
        <fullName evidence="2">Tetratricopeptide repeat protein</fullName>
    </submittedName>
</protein>
<dbReference type="InterPro" id="IPR019734">
    <property type="entry name" value="TPR_rpt"/>
</dbReference>
<dbReference type="SUPFAM" id="SSF48452">
    <property type="entry name" value="TPR-like"/>
    <property type="match status" value="1"/>
</dbReference>
<proteinExistence type="predicted"/>
<dbReference type="Pfam" id="PF13181">
    <property type="entry name" value="TPR_8"/>
    <property type="match status" value="2"/>
</dbReference>
<keyword evidence="1" id="KW-0802">TPR repeat</keyword>
<accession>A0A3N6PJ50</accession>
<evidence type="ECO:0000256" key="1">
    <source>
        <dbReference type="PROSITE-ProRule" id="PRU00339"/>
    </source>
</evidence>
<sequence length="101" mass="11470">MTNYASTLIKLERVKKSLPLFEKSLQLEPDNVKTINNYVNGLIKLGKSVESFPFLRVSLQGIIDDANYLIKLGKTQESLPWFEQVLELEPDNTDVISCPDN</sequence>
<reference evidence="2 3" key="1">
    <citation type="journal article" date="2018" name="ACS Chem. Biol.">
        <title>Ketoreductase domain dysfunction expands chemodiversity: malyngamide biosynthesis in the cyanobacterium Okeania hirsuta.</title>
        <authorList>
            <person name="Moss N.A."/>
            <person name="Leao T."/>
            <person name="Rankin M."/>
            <person name="McCullough T.M."/>
            <person name="Qu P."/>
            <person name="Korobeynikov A."/>
            <person name="Smith J.L."/>
            <person name="Gerwick L."/>
            <person name="Gerwick W.H."/>
        </authorList>
    </citation>
    <scope>NUCLEOTIDE SEQUENCE [LARGE SCALE GENOMIC DNA]</scope>
    <source>
        <strain evidence="2 3">PAB10Feb10-1</strain>
    </source>
</reference>